<proteinExistence type="predicted"/>
<gene>
    <name evidence="1" type="ORF">XELAEV_18038583mg</name>
</gene>
<reference evidence="2" key="1">
    <citation type="journal article" date="2016" name="Nature">
        <title>Genome evolution in the allotetraploid frog Xenopus laevis.</title>
        <authorList>
            <person name="Session A.M."/>
            <person name="Uno Y."/>
            <person name="Kwon T."/>
            <person name="Chapman J.A."/>
            <person name="Toyoda A."/>
            <person name="Takahashi S."/>
            <person name="Fukui A."/>
            <person name="Hikosaka A."/>
            <person name="Suzuki A."/>
            <person name="Kondo M."/>
            <person name="van Heeringen S.J."/>
            <person name="Quigley I."/>
            <person name="Heinz S."/>
            <person name="Ogino H."/>
            <person name="Ochi H."/>
            <person name="Hellsten U."/>
            <person name="Lyons J.B."/>
            <person name="Simakov O."/>
            <person name="Putnam N."/>
            <person name="Stites J."/>
            <person name="Kuroki Y."/>
            <person name="Tanaka T."/>
            <person name="Michiue T."/>
            <person name="Watanabe M."/>
            <person name="Bogdanovic O."/>
            <person name="Lister R."/>
            <person name="Georgiou G."/>
            <person name="Paranjpe S.S."/>
            <person name="van Kruijsbergen I."/>
            <person name="Shu S."/>
            <person name="Carlson J."/>
            <person name="Kinoshita T."/>
            <person name="Ohta Y."/>
            <person name="Mawaribuchi S."/>
            <person name="Jenkins J."/>
            <person name="Grimwood J."/>
            <person name="Schmutz J."/>
            <person name="Mitros T."/>
            <person name="Mozaffari S.V."/>
            <person name="Suzuki Y."/>
            <person name="Haramoto Y."/>
            <person name="Yamamoto T.S."/>
            <person name="Takagi C."/>
            <person name="Heald R."/>
            <person name="Miller K."/>
            <person name="Haudenschild C."/>
            <person name="Kitzman J."/>
            <person name="Nakayama T."/>
            <person name="Izutsu Y."/>
            <person name="Robert J."/>
            <person name="Fortriede J."/>
            <person name="Burns K."/>
            <person name="Lotay V."/>
            <person name="Karimi K."/>
            <person name="Yasuoka Y."/>
            <person name="Dichmann D.S."/>
            <person name="Flajnik M.F."/>
            <person name="Houston D.W."/>
            <person name="Shendure J."/>
            <person name="DuPasquier L."/>
            <person name="Vize P.D."/>
            <person name="Zorn A.M."/>
            <person name="Ito M."/>
            <person name="Marcotte E.M."/>
            <person name="Wallingford J.B."/>
            <person name="Ito Y."/>
            <person name="Asashima M."/>
            <person name="Ueno N."/>
            <person name="Matsuda Y."/>
            <person name="Veenstra G.J."/>
            <person name="Fujiyama A."/>
            <person name="Harland R.M."/>
            <person name="Taira M."/>
            <person name="Rokhsar D.S."/>
        </authorList>
    </citation>
    <scope>NUCLEOTIDE SEQUENCE [LARGE SCALE GENOMIC DNA]</scope>
    <source>
        <strain evidence="2">J</strain>
    </source>
</reference>
<dbReference type="PANTHER" id="PTHR21301">
    <property type="entry name" value="REVERSE TRANSCRIPTASE"/>
    <property type="match status" value="1"/>
</dbReference>
<evidence type="ECO:0000313" key="2">
    <source>
        <dbReference type="Proteomes" id="UP000694892"/>
    </source>
</evidence>
<dbReference type="InterPro" id="IPR035901">
    <property type="entry name" value="GIY-YIG_endonuc_sf"/>
</dbReference>
<dbReference type="PANTHER" id="PTHR21301:SF12">
    <property type="match status" value="1"/>
</dbReference>
<accession>A0A974C689</accession>
<dbReference type="Gene3D" id="3.40.1440.10">
    <property type="entry name" value="GIY-YIG endonuclease"/>
    <property type="match status" value="1"/>
</dbReference>
<name>A0A974C689_XENLA</name>
<dbReference type="Proteomes" id="UP000694892">
    <property type="component" value="Chromosome 8L"/>
</dbReference>
<dbReference type="AlphaFoldDB" id="A0A974C689"/>
<dbReference type="EMBL" id="CM004480">
    <property type="protein sequence ID" value="OCT67298.1"/>
    <property type="molecule type" value="Genomic_DNA"/>
</dbReference>
<evidence type="ECO:0000313" key="1">
    <source>
        <dbReference type="EMBL" id="OCT67298.1"/>
    </source>
</evidence>
<sequence length="98" mass="11387">MLYMGKIRTVNTRIKEHKNTISNFEANTHTDTPVSRHFSEANHHVSQLRWKVLEVVNRPPRGGDWGNLLLQREARWIGKLDGIKPKGMNDHNSLKCFL</sequence>
<organism evidence="1 2">
    <name type="scientific">Xenopus laevis</name>
    <name type="common">African clawed frog</name>
    <dbReference type="NCBI Taxonomy" id="8355"/>
    <lineage>
        <taxon>Eukaryota</taxon>
        <taxon>Metazoa</taxon>
        <taxon>Chordata</taxon>
        <taxon>Craniata</taxon>
        <taxon>Vertebrata</taxon>
        <taxon>Euteleostomi</taxon>
        <taxon>Amphibia</taxon>
        <taxon>Batrachia</taxon>
        <taxon>Anura</taxon>
        <taxon>Pipoidea</taxon>
        <taxon>Pipidae</taxon>
        <taxon>Xenopodinae</taxon>
        <taxon>Xenopus</taxon>
        <taxon>Xenopus</taxon>
    </lineage>
</organism>
<protein>
    <recommendedName>
        <fullName evidence="3">GIY-YIG domain-containing protein</fullName>
    </recommendedName>
</protein>
<evidence type="ECO:0008006" key="3">
    <source>
        <dbReference type="Google" id="ProtNLM"/>
    </source>
</evidence>